<accession>A0A5K3G158</accession>
<dbReference type="InterPro" id="IPR006652">
    <property type="entry name" value="Kelch_1"/>
</dbReference>
<dbReference type="SUPFAM" id="SSF117281">
    <property type="entry name" value="Kelch motif"/>
    <property type="match status" value="1"/>
</dbReference>
<dbReference type="Gene3D" id="2.120.10.80">
    <property type="entry name" value="Kelch-type beta propeller"/>
    <property type="match status" value="1"/>
</dbReference>
<reference evidence="4" key="1">
    <citation type="submission" date="2019-11" db="UniProtKB">
        <authorList>
            <consortium name="WormBaseParasite"/>
        </authorList>
    </citation>
    <scope>IDENTIFICATION</scope>
</reference>
<dbReference type="InterPro" id="IPR000210">
    <property type="entry name" value="BTB/POZ_dom"/>
</dbReference>
<dbReference type="SUPFAM" id="SSF54695">
    <property type="entry name" value="POZ domain"/>
    <property type="match status" value="1"/>
</dbReference>
<feature type="domain" description="BTB" evidence="3">
    <location>
        <begin position="22"/>
        <end position="125"/>
    </location>
</feature>
<dbReference type="InterPro" id="IPR011333">
    <property type="entry name" value="SKP1/BTB/POZ_sf"/>
</dbReference>
<dbReference type="PANTHER" id="PTHR45632:SF3">
    <property type="entry name" value="KELCH-LIKE PROTEIN 32"/>
    <property type="match status" value="1"/>
</dbReference>
<protein>
    <submittedName>
        <fullName evidence="4">BTB domain-containing protein</fullName>
    </submittedName>
</protein>
<dbReference type="SMART" id="SM00612">
    <property type="entry name" value="Kelch"/>
    <property type="match status" value="3"/>
</dbReference>
<dbReference type="WBParaSite" id="MCU_012704-RA">
    <property type="protein sequence ID" value="MCU_012704-RA"/>
    <property type="gene ID" value="MCU_012704"/>
</dbReference>
<dbReference type="Pfam" id="PF01344">
    <property type="entry name" value="Kelch_1"/>
    <property type="match status" value="1"/>
</dbReference>
<sequence length="585" mass="66245">MALVEQWTFTEHPTSPMPFDRFEKLRHRKKLLDFHIISKDGSKVVANRFLLAVRFPRIADTVTDEDRACMEWKRCNADIVEAAVTFAYTGRVEITMTNVASLFLLSTTLGCSTLTTGCIEFLEHRLSVENVEIFWSIANATLNSELMGICVPVIADNFDDFTGRSTFNASTDAEYLALLLKDDRLCGVPEYSKLRVIATWCAAAATEDGEKYQVDCFKDLVQSIDLRKFSIDVCAKLCASNQMNNLPEECRAYFISAWMSSKTSPRSSQVASSPRNAFRDYLVAYQLPPHHSSMYEFENILGEKTDVNLNFQVSSLQGCLVTFFKDSIYFTGGYHWNGSISDRVDRVNPFSGSVSRVSPMSHARYGHCAAANDQYLFVFGAYSGELYVDKCEKYDPIRDRWTRLPDMITRRSENAAVNVPDVGIVVVGGWQDQVRRKVNFVELLSPSMEGGNDWSWKTLTPMLQWRIRPAVAYFRGCVIVAGGNDGVHATFEYLTLTSRYHNSSQWTQLDGVNKACSGPIFLAEFNGRLIFAAWDPNNKAYNGEMLECMSDSGSEHSELGVFTWKPFRKIAAEREKRLLVLRRRL</sequence>
<evidence type="ECO:0000259" key="3">
    <source>
        <dbReference type="Pfam" id="PF00651"/>
    </source>
</evidence>
<dbReference type="PANTHER" id="PTHR45632">
    <property type="entry name" value="LD33804P"/>
    <property type="match status" value="1"/>
</dbReference>
<keyword evidence="1" id="KW-0880">Kelch repeat</keyword>
<evidence type="ECO:0000256" key="1">
    <source>
        <dbReference type="ARBA" id="ARBA00022441"/>
    </source>
</evidence>
<dbReference type="InterPro" id="IPR015915">
    <property type="entry name" value="Kelch-typ_b-propeller"/>
</dbReference>
<evidence type="ECO:0000313" key="4">
    <source>
        <dbReference type="WBParaSite" id="MCU_012704-RA"/>
    </source>
</evidence>
<proteinExistence type="predicted"/>
<dbReference type="AlphaFoldDB" id="A0A5K3G158"/>
<name>A0A5K3G158_MESCO</name>
<keyword evidence="2" id="KW-0677">Repeat</keyword>
<evidence type="ECO:0000256" key="2">
    <source>
        <dbReference type="ARBA" id="ARBA00022737"/>
    </source>
</evidence>
<organism evidence="4">
    <name type="scientific">Mesocestoides corti</name>
    <name type="common">Flatworm</name>
    <dbReference type="NCBI Taxonomy" id="53468"/>
    <lineage>
        <taxon>Eukaryota</taxon>
        <taxon>Metazoa</taxon>
        <taxon>Spiralia</taxon>
        <taxon>Lophotrochozoa</taxon>
        <taxon>Platyhelminthes</taxon>
        <taxon>Cestoda</taxon>
        <taxon>Eucestoda</taxon>
        <taxon>Cyclophyllidea</taxon>
        <taxon>Mesocestoididae</taxon>
        <taxon>Mesocestoides</taxon>
    </lineage>
</organism>
<dbReference type="Pfam" id="PF00651">
    <property type="entry name" value="BTB"/>
    <property type="match status" value="1"/>
</dbReference>
<dbReference type="Gene3D" id="3.30.710.10">
    <property type="entry name" value="Potassium Channel Kv1.1, Chain A"/>
    <property type="match status" value="1"/>
</dbReference>